<dbReference type="NCBIfam" id="NF008185">
    <property type="entry name" value="PRK10936.1"/>
    <property type="match status" value="1"/>
</dbReference>
<dbReference type="Proteomes" id="UP000531216">
    <property type="component" value="Unassembled WGS sequence"/>
</dbReference>
<dbReference type="PANTHER" id="PTHR46847:SF1">
    <property type="entry name" value="D-ALLOSE-BINDING PERIPLASMIC PROTEIN-RELATED"/>
    <property type="match status" value="1"/>
</dbReference>
<dbReference type="Gene3D" id="3.40.50.2300">
    <property type="match status" value="2"/>
</dbReference>
<comment type="similarity">
    <text evidence="2">Belongs to the bacterial solute-binding protein 2 family.</text>
</comment>
<protein>
    <submittedName>
        <fullName evidence="6">Protein TorT</fullName>
    </submittedName>
</protein>
<proteinExistence type="inferred from homology"/>
<evidence type="ECO:0000259" key="5">
    <source>
        <dbReference type="Pfam" id="PF13407"/>
    </source>
</evidence>
<dbReference type="RefSeq" id="WP_090965628.1">
    <property type="nucleotide sequence ID" value="NZ_FOOA01000020.1"/>
</dbReference>
<feature type="signal peptide" evidence="4">
    <location>
        <begin position="1"/>
        <end position="27"/>
    </location>
</feature>
<feature type="domain" description="Periplasmic binding protein" evidence="5">
    <location>
        <begin position="63"/>
        <end position="316"/>
    </location>
</feature>
<evidence type="ECO:0000256" key="4">
    <source>
        <dbReference type="SAM" id="SignalP"/>
    </source>
</evidence>
<evidence type="ECO:0000256" key="2">
    <source>
        <dbReference type="ARBA" id="ARBA00007639"/>
    </source>
</evidence>
<dbReference type="Pfam" id="PF13407">
    <property type="entry name" value="Peripla_BP_4"/>
    <property type="match status" value="1"/>
</dbReference>
<dbReference type="InterPro" id="IPR025997">
    <property type="entry name" value="SBP_2_dom"/>
</dbReference>
<keyword evidence="3 4" id="KW-0732">Signal</keyword>
<keyword evidence="7" id="KW-1185">Reference proteome</keyword>
<feature type="chain" id="PRO_5030869929" evidence="4">
    <location>
        <begin position="28"/>
        <end position="357"/>
    </location>
</feature>
<evidence type="ECO:0000313" key="7">
    <source>
        <dbReference type="Proteomes" id="UP000531216"/>
    </source>
</evidence>
<dbReference type="SUPFAM" id="SSF53822">
    <property type="entry name" value="Periplasmic binding protein-like I"/>
    <property type="match status" value="1"/>
</dbReference>
<sequence length="357" mass="37467">MTPFQAMTRALGLATGLSLAALSPASAQENWFPMKIFDSSSGTPTPAEYTPVGKAEKPYNLCVLFPHMKDSFWVAVAYGVVKQAEAANVNMTLYEAGGYENLPRQLSQFDDCLASGADAIIVGAISGAGLAQKFDEAKAKGVPVVGVVNPVPIEKLPAANFVDFAAMGGVTAKGLLASLGADETANVVTFPGPAGSGWAESFNEGFKKEVAGNPNVKILDEKFGDSGVAVQLQLIQDALQTYPDMNVIWGTAPTAEAAIGAVAEAGRTDMKIISSYENQAMLDALNRGDILAFATQYPVGEGAIGIDQAIRLIEKKPVVKLVQPEAAVIDKTTVPNVKMDLVLAPADWTPVYSVKAK</sequence>
<comment type="caution">
    <text evidence="6">The sequence shown here is derived from an EMBL/GenBank/DDBJ whole genome shotgun (WGS) entry which is preliminary data.</text>
</comment>
<accession>A0A7W6BRY5</accession>
<dbReference type="AlphaFoldDB" id="A0A7W6BRY5"/>
<dbReference type="InterPro" id="IPR028082">
    <property type="entry name" value="Peripla_BP_I"/>
</dbReference>
<dbReference type="OrthoDB" id="9773673at2"/>
<evidence type="ECO:0000256" key="1">
    <source>
        <dbReference type="ARBA" id="ARBA00004196"/>
    </source>
</evidence>
<dbReference type="CDD" id="cd06306">
    <property type="entry name" value="PBP1_TorT-like"/>
    <property type="match status" value="1"/>
</dbReference>
<dbReference type="GO" id="GO:0030313">
    <property type="term" value="C:cell envelope"/>
    <property type="evidence" value="ECO:0007669"/>
    <property type="project" value="UniProtKB-SubCell"/>
</dbReference>
<dbReference type="EMBL" id="JACIDO010000006">
    <property type="protein sequence ID" value="MBB3936968.1"/>
    <property type="molecule type" value="Genomic_DNA"/>
</dbReference>
<dbReference type="GO" id="GO:0030246">
    <property type="term" value="F:carbohydrate binding"/>
    <property type="evidence" value="ECO:0007669"/>
    <property type="project" value="UniProtKB-ARBA"/>
</dbReference>
<evidence type="ECO:0000313" key="6">
    <source>
        <dbReference type="EMBL" id="MBB3936968.1"/>
    </source>
</evidence>
<comment type="subcellular location">
    <subcellularLocation>
        <location evidence="1">Cell envelope</location>
    </subcellularLocation>
</comment>
<organism evidence="6 7">
    <name type="scientific">Aureimonas phyllosphaerae</name>
    <dbReference type="NCBI Taxonomy" id="1166078"/>
    <lineage>
        <taxon>Bacteria</taxon>
        <taxon>Pseudomonadati</taxon>
        <taxon>Pseudomonadota</taxon>
        <taxon>Alphaproteobacteria</taxon>
        <taxon>Hyphomicrobiales</taxon>
        <taxon>Aurantimonadaceae</taxon>
        <taxon>Aureimonas</taxon>
    </lineage>
</organism>
<gene>
    <name evidence="6" type="ORF">GGR05_003133</name>
</gene>
<dbReference type="PANTHER" id="PTHR46847">
    <property type="entry name" value="D-ALLOSE-BINDING PERIPLASMIC PROTEIN-RELATED"/>
    <property type="match status" value="1"/>
</dbReference>
<reference evidence="6 7" key="1">
    <citation type="submission" date="2020-08" db="EMBL/GenBank/DDBJ databases">
        <title>Genomic Encyclopedia of Type Strains, Phase IV (KMG-IV): sequencing the most valuable type-strain genomes for metagenomic binning, comparative biology and taxonomic classification.</title>
        <authorList>
            <person name="Goeker M."/>
        </authorList>
    </citation>
    <scope>NUCLEOTIDE SEQUENCE [LARGE SCALE GENOMIC DNA]</scope>
    <source>
        <strain evidence="6 7">DSM 25024</strain>
    </source>
</reference>
<name>A0A7W6BRY5_9HYPH</name>
<evidence type="ECO:0000256" key="3">
    <source>
        <dbReference type="ARBA" id="ARBA00022729"/>
    </source>
</evidence>